<dbReference type="PANTHER" id="PTHR34130:SF3">
    <property type="entry name" value="DUF1645 FAMILY PROTEIN"/>
    <property type="match status" value="1"/>
</dbReference>
<reference evidence="2" key="1">
    <citation type="journal article" date="2016" name="Nat. Genet.">
        <title>A high-quality carrot genome assembly provides new insights into carotenoid accumulation and asterid genome evolution.</title>
        <authorList>
            <person name="Iorizzo M."/>
            <person name="Ellison S."/>
            <person name="Senalik D."/>
            <person name="Zeng P."/>
            <person name="Satapoomin P."/>
            <person name="Huang J."/>
            <person name="Bowman M."/>
            <person name="Iovene M."/>
            <person name="Sanseverino W."/>
            <person name="Cavagnaro P."/>
            <person name="Yildiz M."/>
            <person name="Macko-Podgorni A."/>
            <person name="Moranska E."/>
            <person name="Grzebelus E."/>
            <person name="Grzebelus D."/>
            <person name="Ashrafi H."/>
            <person name="Zheng Z."/>
            <person name="Cheng S."/>
            <person name="Spooner D."/>
            <person name="Van Deynze A."/>
            <person name="Simon P."/>
        </authorList>
    </citation>
    <scope>NUCLEOTIDE SEQUENCE</scope>
    <source>
        <tissue evidence="2">Leaf</tissue>
    </source>
</reference>
<dbReference type="KEGG" id="dcr:108221558"/>
<name>A0AAF0X4C1_DAUCS</name>
<evidence type="ECO:0000313" key="2">
    <source>
        <dbReference type="EMBL" id="WOH01200.1"/>
    </source>
</evidence>
<feature type="compositionally biased region" description="Polar residues" evidence="1">
    <location>
        <begin position="147"/>
        <end position="158"/>
    </location>
</feature>
<evidence type="ECO:0000256" key="1">
    <source>
        <dbReference type="SAM" id="MobiDB-lite"/>
    </source>
</evidence>
<proteinExistence type="predicted"/>
<gene>
    <name evidence="2" type="ORF">DCAR_0520581</name>
</gene>
<reference evidence="2" key="2">
    <citation type="submission" date="2022-03" db="EMBL/GenBank/DDBJ databases">
        <title>Draft title - Genomic analysis of global carrot germplasm unveils the trajectory of domestication and the origin of high carotenoid orange carrot.</title>
        <authorList>
            <person name="Iorizzo M."/>
            <person name="Ellison S."/>
            <person name="Senalik D."/>
            <person name="Macko-Podgorni A."/>
            <person name="Grzebelus D."/>
            <person name="Bostan H."/>
            <person name="Rolling W."/>
            <person name="Curaba J."/>
            <person name="Simon P."/>
        </authorList>
    </citation>
    <scope>NUCLEOTIDE SEQUENCE</scope>
    <source>
        <tissue evidence="2">Leaf</tissue>
    </source>
</reference>
<dbReference type="EMBL" id="CP093347">
    <property type="protein sequence ID" value="WOH01200.1"/>
    <property type="molecule type" value="Genomic_DNA"/>
</dbReference>
<dbReference type="Proteomes" id="UP000077755">
    <property type="component" value="Chromosome 5"/>
</dbReference>
<feature type="region of interest" description="Disordered" evidence="1">
    <location>
        <begin position="104"/>
        <end position="158"/>
    </location>
</feature>
<evidence type="ECO:0000313" key="3">
    <source>
        <dbReference type="Proteomes" id="UP000077755"/>
    </source>
</evidence>
<sequence length="243" mass="27703">MDSYNSCYQDQEYQPEDEETISLSDFQLISDENNLHETEDQFCKRQDLPSQAETNEVFEFSSYPSSTMSHAEDIINCGKLIPFKEQDHKSQNLYGRRCRSEPLPEFKISGRQSNTTNMKMRNSRSLDYQKLSRDSSTSSGSPDSHRNNSPGLSRFDGNSTRIPKPRWYILMFGIVKFPTEMDLQDIKNRQVHRTPSKSLFPSIEVVKKPPANKKSSWGVLKVLSCRGDASLSVTAPLACMPQA</sequence>
<dbReference type="PANTHER" id="PTHR34130">
    <property type="entry name" value="OS08G0243800 PROTEIN"/>
    <property type="match status" value="1"/>
</dbReference>
<feature type="compositionally biased region" description="Polar residues" evidence="1">
    <location>
        <begin position="110"/>
        <end position="126"/>
    </location>
</feature>
<protein>
    <submittedName>
        <fullName evidence="2">Uncharacterized protein</fullName>
    </submittedName>
</protein>
<organism evidence="2 3">
    <name type="scientific">Daucus carota subsp. sativus</name>
    <name type="common">Carrot</name>
    <dbReference type="NCBI Taxonomy" id="79200"/>
    <lineage>
        <taxon>Eukaryota</taxon>
        <taxon>Viridiplantae</taxon>
        <taxon>Streptophyta</taxon>
        <taxon>Embryophyta</taxon>
        <taxon>Tracheophyta</taxon>
        <taxon>Spermatophyta</taxon>
        <taxon>Magnoliopsida</taxon>
        <taxon>eudicotyledons</taxon>
        <taxon>Gunneridae</taxon>
        <taxon>Pentapetalae</taxon>
        <taxon>asterids</taxon>
        <taxon>campanulids</taxon>
        <taxon>Apiales</taxon>
        <taxon>Apiaceae</taxon>
        <taxon>Apioideae</taxon>
        <taxon>Scandiceae</taxon>
        <taxon>Daucinae</taxon>
        <taxon>Daucus</taxon>
        <taxon>Daucus sect. Daucus</taxon>
    </lineage>
</organism>
<dbReference type="AlphaFoldDB" id="A0AAF0X4C1"/>
<keyword evidence="3" id="KW-1185">Reference proteome</keyword>
<accession>A0AAF0X4C1</accession>